<keyword evidence="3" id="KW-0862">Zinc</keyword>
<evidence type="ECO:0000313" key="7">
    <source>
        <dbReference type="EMBL" id="SHE29000.1"/>
    </source>
</evidence>
<dbReference type="SUPFAM" id="SSF57716">
    <property type="entry name" value="Glucocorticoid receptor-like (DNA-binding domain)"/>
    <property type="match status" value="1"/>
</dbReference>
<evidence type="ECO:0000256" key="3">
    <source>
        <dbReference type="ARBA" id="ARBA00022833"/>
    </source>
</evidence>
<dbReference type="PANTHER" id="PTHR33823">
    <property type="entry name" value="RNA POLYMERASE-BINDING TRANSCRIPTION FACTOR DKSA-RELATED"/>
    <property type="match status" value="1"/>
</dbReference>
<feature type="domain" description="Zinc finger DksA/TraR C4-type" evidence="6">
    <location>
        <begin position="87"/>
        <end position="119"/>
    </location>
</feature>
<dbReference type="STRING" id="1123404.SAMN02745784_00195"/>
<evidence type="ECO:0000256" key="2">
    <source>
        <dbReference type="ARBA" id="ARBA00022771"/>
    </source>
</evidence>
<dbReference type="PANTHER" id="PTHR33823:SF4">
    <property type="entry name" value="GENERAL STRESS PROTEIN 16O"/>
    <property type="match status" value="1"/>
</dbReference>
<dbReference type="Proteomes" id="UP000184114">
    <property type="component" value="Unassembled WGS sequence"/>
</dbReference>
<dbReference type="Gene3D" id="1.20.120.910">
    <property type="entry name" value="DksA, coiled-coil domain"/>
    <property type="match status" value="1"/>
</dbReference>
<dbReference type="AlphaFoldDB" id="A0A1M4S9W9"/>
<evidence type="ECO:0000259" key="6">
    <source>
        <dbReference type="Pfam" id="PF01258"/>
    </source>
</evidence>
<protein>
    <submittedName>
        <fullName evidence="7">Transcriptional regulator, TraR/DksA family</fullName>
    </submittedName>
</protein>
<feature type="region of interest" description="Disordered" evidence="5">
    <location>
        <begin position="171"/>
        <end position="211"/>
    </location>
</feature>
<dbReference type="EMBL" id="FQTY01000001">
    <property type="protein sequence ID" value="SHE29000.1"/>
    <property type="molecule type" value="Genomic_DNA"/>
</dbReference>
<dbReference type="GeneID" id="90994889"/>
<feature type="compositionally biased region" description="Acidic residues" evidence="5">
    <location>
        <begin position="182"/>
        <end position="199"/>
    </location>
</feature>
<dbReference type="RefSeq" id="WP_072971866.1">
    <property type="nucleotide sequence ID" value="NZ_FQTY01000001.1"/>
</dbReference>
<keyword evidence="1" id="KW-0479">Metal-binding</keyword>
<organism evidence="7 8">
    <name type="scientific">Tissierella praeacuta DSM 18095</name>
    <dbReference type="NCBI Taxonomy" id="1123404"/>
    <lineage>
        <taxon>Bacteria</taxon>
        <taxon>Bacillati</taxon>
        <taxon>Bacillota</taxon>
        <taxon>Tissierellia</taxon>
        <taxon>Tissierellales</taxon>
        <taxon>Tissierellaceae</taxon>
        <taxon>Tissierella</taxon>
    </lineage>
</organism>
<gene>
    <name evidence="7" type="ORF">SAMN02745784_00195</name>
</gene>
<evidence type="ECO:0000256" key="5">
    <source>
        <dbReference type="SAM" id="MobiDB-lite"/>
    </source>
</evidence>
<keyword evidence="2" id="KW-0863">Zinc-finger</keyword>
<dbReference type="InterPro" id="IPR014240">
    <property type="entry name" value="YteA"/>
</dbReference>
<keyword evidence="8" id="KW-1185">Reference proteome</keyword>
<dbReference type="Pfam" id="PF01258">
    <property type="entry name" value="zf-dskA_traR"/>
    <property type="match status" value="1"/>
</dbReference>
<reference evidence="8" key="1">
    <citation type="submission" date="2016-11" db="EMBL/GenBank/DDBJ databases">
        <authorList>
            <person name="Varghese N."/>
            <person name="Submissions S."/>
        </authorList>
    </citation>
    <scope>NUCLEOTIDE SEQUENCE [LARGE SCALE GENOMIC DNA]</scope>
    <source>
        <strain evidence="8">DSM 18095</strain>
    </source>
</reference>
<dbReference type="InterPro" id="IPR000962">
    <property type="entry name" value="Znf_DskA_TraR"/>
</dbReference>
<evidence type="ECO:0000256" key="1">
    <source>
        <dbReference type="ARBA" id="ARBA00022723"/>
    </source>
</evidence>
<name>A0A1M4S9W9_9FIRM</name>
<evidence type="ECO:0000313" key="8">
    <source>
        <dbReference type="Proteomes" id="UP000184114"/>
    </source>
</evidence>
<accession>A0A1M4S9W9</accession>
<dbReference type="NCBIfam" id="TIGR02890">
    <property type="entry name" value="bacill_yteA"/>
    <property type="match status" value="1"/>
</dbReference>
<dbReference type="PROSITE" id="PS51128">
    <property type="entry name" value="ZF_DKSA_2"/>
    <property type="match status" value="1"/>
</dbReference>
<dbReference type="InterPro" id="IPR037187">
    <property type="entry name" value="DnaK_N"/>
</dbReference>
<dbReference type="SUPFAM" id="SSF109635">
    <property type="entry name" value="DnaK suppressor protein DksA, alpha-hairpin domain"/>
    <property type="match status" value="1"/>
</dbReference>
<dbReference type="GO" id="GO:0008270">
    <property type="term" value="F:zinc ion binding"/>
    <property type="evidence" value="ECO:0007669"/>
    <property type="project" value="UniProtKB-KW"/>
</dbReference>
<proteinExistence type="predicted"/>
<feature type="zinc finger region" description="dksA C4-type" evidence="4">
    <location>
        <begin position="92"/>
        <end position="116"/>
    </location>
</feature>
<evidence type="ECO:0000256" key="4">
    <source>
        <dbReference type="PROSITE-ProRule" id="PRU00510"/>
    </source>
</evidence>
<sequence>MDKDKLYYFKKRLLEEKKRLLKVLNNMNNMKEFGSMDVYYSELSNYDNHPADIGTELFMMEQDNGFKNSMKDTLNEIDNSLEDIKDGSYGICKACKKKINEERLDLIPYLKNCMECADSITITPDREMDTRKFVPIDEEQGTSFSDTTEDTVEFDREDAYQKLASFNIVPDDPSFATGDDFGIMDEQDGDGGDGVEEVENISQEYYDETLK</sequence>